<dbReference type="GO" id="GO:0004467">
    <property type="term" value="F:long-chain fatty acid-CoA ligase activity"/>
    <property type="evidence" value="ECO:0007669"/>
    <property type="project" value="TreeGrafter"/>
</dbReference>
<dbReference type="EMBL" id="JAPXFL010000001">
    <property type="protein sequence ID" value="KAK9512342.1"/>
    <property type="molecule type" value="Genomic_DNA"/>
</dbReference>
<comment type="caution">
    <text evidence="6">The sequence shown here is derived from an EMBL/GenBank/DDBJ whole genome shotgun (WGS) entry which is preliminary data.</text>
</comment>
<dbReference type="GO" id="GO:0046949">
    <property type="term" value="P:fatty-acyl-CoA biosynthetic process"/>
    <property type="evidence" value="ECO:0007669"/>
    <property type="project" value="TreeGrafter"/>
</dbReference>
<dbReference type="InterPro" id="IPR000873">
    <property type="entry name" value="AMP-dep_synth/lig_dom"/>
</dbReference>
<comment type="similarity">
    <text evidence="2">Belongs to the ATP-dependent AMP-binding enzyme family.</text>
</comment>
<comment type="subcellular location">
    <subcellularLocation>
        <location evidence="1">Peroxisome</location>
    </subcellularLocation>
</comment>
<dbReference type="Gene3D" id="3.30.300.30">
    <property type="match status" value="1"/>
</dbReference>
<evidence type="ECO:0000256" key="2">
    <source>
        <dbReference type="ARBA" id="ARBA00006432"/>
    </source>
</evidence>
<dbReference type="PANTHER" id="PTHR24096">
    <property type="entry name" value="LONG-CHAIN-FATTY-ACID--COA LIGASE"/>
    <property type="match status" value="1"/>
</dbReference>
<keyword evidence="7" id="KW-1185">Reference proteome</keyword>
<sequence length="615" mass="68025">MRSNRLIRKLLAKVGIYSKYPGCELIGSSLSIRCINTNAISLQRLLSVNNVYNSNTKSRNCSKWTPNIRKSEHMNYPIPEGTLVEHIWSRADQWSDKVALVCGVTGREIRYHELKNLSKRVATSLLTDLGLSHGDVIGTILPNLPEYAPIIFGAFEAGIVVTPINPMYTADELVNQLKDSGAVAAVSFPDKLPTILEVVSKLNKPDFKIILTPNPDGNTIQSAPDNVIHYSHLVSDNVDIKQLNYLKPKTVKPDDTVLIPYSSGTTGKPKGVCLTNRNLLANNVNMRYVRDVWDTTSTHQDVVPMVLPTFHVYGLAVVLANSLYSGAKVITLPKFEESTFLRSLKDYKATVLFIAPPLVLYLANSPSVTKEHLSSVRTIVSGAAPLSQTDIMKCFNKMPANINFKQGYGLTETSPAVCYFPESVKPNNLNTVGFPLPNTQVKVIDLQTHQALGANDEGEIVVKGPQVMKGYLNNPKATEECIDKDGWFHTGDVGYYDEQGFFYITDRVKELIKVKGFQVAPSELEAVLRAHPDVQDCGVIGVPDPDDGEVPIAFVQSKIKEAKLLEDSLRKHLSDKLARYKHVSKYIFVDGIPKSAAGKILRKDLQSLYLSMTVK</sequence>
<dbReference type="FunFam" id="3.40.50.12780:FF:000003">
    <property type="entry name" value="Long-chain-fatty-acid--CoA ligase FadD"/>
    <property type="match status" value="1"/>
</dbReference>
<dbReference type="GO" id="GO:0005777">
    <property type="term" value="C:peroxisome"/>
    <property type="evidence" value="ECO:0007669"/>
    <property type="project" value="UniProtKB-SubCell"/>
</dbReference>
<name>A0AAW1DQ22_9HEMI</name>
<keyword evidence="3" id="KW-0576">Peroxisome</keyword>
<gene>
    <name evidence="6" type="ORF">O3M35_000789</name>
</gene>
<dbReference type="Gene3D" id="3.40.50.12780">
    <property type="entry name" value="N-terminal domain of ligase-like"/>
    <property type="match status" value="1"/>
</dbReference>
<evidence type="ECO:0000256" key="3">
    <source>
        <dbReference type="ARBA" id="ARBA00023140"/>
    </source>
</evidence>
<dbReference type="CDD" id="cd05911">
    <property type="entry name" value="Firefly_Luc_like"/>
    <property type="match status" value="1"/>
</dbReference>
<dbReference type="PROSITE" id="PS00455">
    <property type="entry name" value="AMP_BINDING"/>
    <property type="match status" value="1"/>
</dbReference>
<evidence type="ECO:0008006" key="8">
    <source>
        <dbReference type="Google" id="ProtNLM"/>
    </source>
</evidence>
<reference evidence="6 7" key="1">
    <citation type="submission" date="2022-12" db="EMBL/GenBank/DDBJ databases">
        <title>Chromosome-level genome assembly of true bugs.</title>
        <authorList>
            <person name="Ma L."/>
            <person name="Li H."/>
        </authorList>
    </citation>
    <scope>NUCLEOTIDE SEQUENCE [LARGE SCALE GENOMIC DNA]</scope>
    <source>
        <strain evidence="6">Lab_2022b</strain>
    </source>
</reference>
<dbReference type="Proteomes" id="UP001461498">
    <property type="component" value="Unassembled WGS sequence"/>
</dbReference>
<dbReference type="AlphaFoldDB" id="A0AAW1DQ22"/>
<proteinExistence type="inferred from homology"/>
<dbReference type="InterPro" id="IPR020845">
    <property type="entry name" value="AMP-binding_CS"/>
</dbReference>
<protein>
    <recommendedName>
        <fullName evidence="8">4-coumarate--CoA ligase</fullName>
    </recommendedName>
</protein>
<evidence type="ECO:0000256" key="1">
    <source>
        <dbReference type="ARBA" id="ARBA00004275"/>
    </source>
</evidence>
<dbReference type="Pfam" id="PF00501">
    <property type="entry name" value="AMP-binding"/>
    <property type="match status" value="1"/>
</dbReference>
<dbReference type="SUPFAM" id="SSF56801">
    <property type="entry name" value="Acetyl-CoA synthetase-like"/>
    <property type="match status" value="1"/>
</dbReference>
<dbReference type="InterPro" id="IPR045851">
    <property type="entry name" value="AMP-bd_C_sf"/>
</dbReference>
<feature type="domain" description="AMP-dependent synthetase/ligase" evidence="4">
    <location>
        <begin position="89"/>
        <end position="472"/>
    </location>
</feature>
<organism evidence="6 7">
    <name type="scientific">Rhynocoris fuscipes</name>
    <dbReference type="NCBI Taxonomy" id="488301"/>
    <lineage>
        <taxon>Eukaryota</taxon>
        <taxon>Metazoa</taxon>
        <taxon>Ecdysozoa</taxon>
        <taxon>Arthropoda</taxon>
        <taxon>Hexapoda</taxon>
        <taxon>Insecta</taxon>
        <taxon>Pterygota</taxon>
        <taxon>Neoptera</taxon>
        <taxon>Paraneoptera</taxon>
        <taxon>Hemiptera</taxon>
        <taxon>Heteroptera</taxon>
        <taxon>Panheteroptera</taxon>
        <taxon>Cimicomorpha</taxon>
        <taxon>Reduviidae</taxon>
        <taxon>Harpactorinae</taxon>
        <taxon>Harpactorini</taxon>
        <taxon>Rhynocoris</taxon>
    </lineage>
</organism>
<feature type="domain" description="AMP-binding enzyme C-terminal" evidence="5">
    <location>
        <begin position="523"/>
        <end position="599"/>
    </location>
</feature>
<evidence type="ECO:0000259" key="4">
    <source>
        <dbReference type="Pfam" id="PF00501"/>
    </source>
</evidence>
<evidence type="ECO:0000259" key="5">
    <source>
        <dbReference type="Pfam" id="PF13193"/>
    </source>
</evidence>
<dbReference type="InterPro" id="IPR025110">
    <property type="entry name" value="AMP-bd_C"/>
</dbReference>
<dbReference type="InterPro" id="IPR042099">
    <property type="entry name" value="ANL_N_sf"/>
</dbReference>
<dbReference type="PANTHER" id="PTHR24096:SF422">
    <property type="entry name" value="BCDNA.GH02901"/>
    <property type="match status" value="1"/>
</dbReference>
<evidence type="ECO:0000313" key="6">
    <source>
        <dbReference type="EMBL" id="KAK9512342.1"/>
    </source>
</evidence>
<dbReference type="Pfam" id="PF13193">
    <property type="entry name" value="AMP-binding_C"/>
    <property type="match status" value="1"/>
</dbReference>
<accession>A0AAW1DQ22</accession>
<evidence type="ECO:0000313" key="7">
    <source>
        <dbReference type="Proteomes" id="UP001461498"/>
    </source>
</evidence>